<dbReference type="EMBL" id="RZIJ01000013">
    <property type="protein sequence ID" value="RUQ68944.1"/>
    <property type="molecule type" value="Genomic_DNA"/>
</dbReference>
<gene>
    <name evidence="1" type="ORF">EJ913_17380</name>
</gene>
<name>A0A433J709_9PROT</name>
<evidence type="ECO:0000313" key="1">
    <source>
        <dbReference type="EMBL" id="RUQ68944.1"/>
    </source>
</evidence>
<accession>A0A433J709</accession>
<comment type="caution">
    <text evidence="1">The sequence shown here is derived from an EMBL/GenBank/DDBJ whole genome shotgun (WGS) entry which is preliminary data.</text>
</comment>
<dbReference type="Proteomes" id="UP000280346">
    <property type="component" value="Unassembled WGS sequence"/>
</dbReference>
<dbReference type="AlphaFoldDB" id="A0A433J709"/>
<organism evidence="1 2">
    <name type="scientific">Azospirillum doebereinerae</name>
    <dbReference type="NCBI Taxonomy" id="92933"/>
    <lineage>
        <taxon>Bacteria</taxon>
        <taxon>Pseudomonadati</taxon>
        <taxon>Pseudomonadota</taxon>
        <taxon>Alphaproteobacteria</taxon>
        <taxon>Rhodospirillales</taxon>
        <taxon>Azospirillaceae</taxon>
        <taxon>Azospirillum</taxon>
    </lineage>
</organism>
<evidence type="ECO:0000313" key="2">
    <source>
        <dbReference type="Proteomes" id="UP000280346"/>
    </source>
</evidence>
<reference evidence="1 2" key="1">
    <citation type="submission" date="2018-12" db="EMBL/GenBank/DDBJ databases">
        <authorList>
            <person name="Yang Y."/>
        </authorList>
    </citation>
    <scope>NUCLEOTIDE SEQUENCE [LARGE SCALE GENOMIC DNA]</scope>
    <source>
        <strain evidence="1 2">GSF71</strain>
    </source>
</reference>
<protein>
    <recommendedName>
        <fullName evidence="3">Glycosyltransferase family 1 protein</fullName>
    </recommendedName>
</protein>
<evidence type="ECO:0008006" key="3">
    <source>
        <dbReference type="Google" id="ProtNLM"/>
    </source>
</evidence>
<dbReference type="RefSeq" id="WP_127000123.1">
    <property type="nucleotide sequence ID" value="NZ_CP173195.1"/>
</dbReference>
<sequence>MSVYKRFPEIIETASRAFNGGKTYFSLVSGDSINEISFYGMKNPQILRNLNDKYEITEDLSLANILILNNHGLDNSYLWHLIDKSGFSGTRVIWCRDNHLGEMANLRSVIGADFVIPAHSSCSNYLLNARSVRGPTVPWQMLYETAEMATRLRQTLDSPRQARVFGGYMSYGFAKRTNFLSGLSQHADVFDIKLNSREKKDTEYFKMSREDILNQWLSYKTSIAIPINGDLSPRIAMGLCAGQTVLVSDEIQDLDMVFPPSLRDELGIFKFSPSAGTEELKSIARKAMQAYDEEGREGILKRHAYAMENHTNERRIHTILQSVEKIATGQLAVVMQAYPDGVGMTVDYGNPDIRIAL</sequence>
<proteinExistence type="predicted"/>
<keyword evidence="2" id="KW-1185">Reference proteome</keyword>